<sequence length="646" mass="72862">MTCNQSISKEAEFMQVEKDNLVFELNNQKKTAIVIGNHFSSSEAFIPRSVTFNSQEFIVTSLGGKAFVHSSIETLRFPPDSELKTIEKDALEWTLIKSLTIPSGLSELKDGWCEGMLFLTNVDISEENKHFKTIDDKLIVGKSDEKSDEYDVIIFAKRDIKEATIPPNIRRISPYAFAYSLIESIFIPSNVIEIGKGAFSCCDNLQHAEISPDSKLQIIETDAFACSPIESIFIPPLVTQISNGSFLCCEKLRHVEIPPDSRLEKIEKDAFVWSMVENLFFPSSLSELEDGWCKGTKNLTDITISPDNKCFKFFEDKMIFGQTDENSDDYDVVIFAKRDIKNATIPPNIKKISSFSFAQSKIESIFISPQVIEICESSFTGCASLKHVEIPSNSELQKIGKNSFSYTSIESIYIPSNIKTISENSFSGCKELRNIEMAADSNLQIIEKYSFSGSQIESLTIPSNVSVLEEGWCQGTPNLENVTVDRSNKYFKNCETNDKLIIGKSDDKNDEYDTLVFVSRNIERGSIPSSIKRISPYAFSKCKIHNIFIPANVTEICEGAFFYCINLRQVEIPQNSKLQKIGKDAFYHTAIGSIYIPSTIISIKNGVFDDCYNLKIIEIDKKVNVRSIVKKQLKHVKNVTIMFKRK</sequence>
<dbReference type="PANTHER" id="PTHR45661:SF3">
    <property type="entry name" value="IG-LIKE DOMAIN-CONTAINING PROTEIN"/>
    <property type="match status" value="1"/>
</dbReference>
<comment type="caution">
    <text evidence="1">The sequence shown here is derived from an EMBL/GenBank/DDBJ whole genome shotgun (WGS) entry which is preliminary data.</text>
</comment>
<dbReference type="EMBL" id="JAPFFF010000048">
    <property type="protein sequence ID" value="KAK8840051.1"/>
    <property type="molecule type" value="Genomic_DNA"/>
</dbReference>
<dbReference type="SUPFAM" id="SSF52058">
    <property type="entry name" value="L domain-like"/>
    <property type="match status" value="2"/>
</dbReference>
<dbReference type="Pfam" id="PF13306">
    <property type="entry name" value="LRR_5"/>
    <property type="match status" value="4"/>
</dbReference>
<dbReference type="InterPro" id="IPR053139">
    <property type="entry name" value="Surface_bspA-like"/>
</dbReference>
<evidence type="ECO:0000313" key="2">
    <source>
        <dbReference type="Proteomes" id="UP001470230"/>
    </source>
</evidence>
<dbReference type="InterPro" id="IPR026906">
    <property type="entry name" value="LRR_5"/>
</dbReference>
<name>A0ABR2H2I4_9EUKA</name>
<dbReference type="PANTHER" id="PTHR45661">
    <property type="entry name" value="SURFACE ANTIGEN"/>
    <property type="match status" value="1"/>
</dbReference>
<evidence type="ECO:0000313" key="1">
    <source>
        <dbReference type="EMBL" id="KAK8840051.1"/>
    </source>
</evidence>
<reference evidence="1 2" key="1">
    <citation type="submission" date="2024-04" db="EMBL/GenBank/DDBJ databases">
        <title>Tritrichomonas musculus Genome.</title>
        <authorList>
            <person name="Alves-Ferreira E."/>
            <person name="Grigg M."/>
            <person name="Lorenzi H."/>
            <person name="Galac M."/>
        </authorList>
    </citation>
    <scope>NUCLEOTIDE SEQUENCE [LARGE SCALE GENOMIC DNA]</scope>
    <source>
        <strain evidence="1 2">EAF2021</strain>
    </source>
</reference>
<dbReference type="Gene3D" id="3.80.10.10">
    <property type="entry name" value="Ribonuclease Inhibitor"/>
    <property type="match status" value="3"/>
</dbReference>
<protein>
    <recommendedName>
        <fullName evidence="3">Surface antigen BspA-like</fullName>
    </recommendedName>
</protein>
<gene>
    <name evidence="1" type="ORF">M9Y10_030984</name>
</gene>
<dbReference type="Proteomes" id="UP001470230">
    <property type="component" value="Unassembled WGS sequence"/>
</dbReference>
<keyword evidence="2" id="KW-1185">Reference proteome</keyword>
<accession>A0ABR2H2I4</accession>
<proteinExistence type="predicted"/>
<evidence type="ECO:0008006" key="3">
    <source>
        <dbReference type="Google" id="ProtNLM"/>
    </source>
</evidence>
<dbReference type="InterPro" id="IPR032675">
    <property type="entry name" value="LRR_dom_sf"/>
</dbReference>
<organism evidence="1 2">
    <name type="scientific">Tritrichomonas musculus</name>
    <dbReference type="NCBI Taxonomy" id="1915356"/>
    <lineage>
        <taxon>Eukaryota</taxon>
        <taxon>Metamonada</taxon>
        <taxon>Parabasalia</taxon>
        <taxon>Tritrichomonadida</taxon>
        <taxon>Tritrichomonadidae</taxon>
        <taxon>Tritrichomonas</taxon>
    </lineage>
</organism>